<name>A0A382E1I1_9ZZZZ</name>
<dbReference type="EMBL" id="UINC01042250">
    <property type="protein sequence ID" value="SVB44616.1"/>
    <property type="molecule type" value="Genomic_DNA"/>
</dbReference>
<dbReference type="Gene3D" id="3.40.50.11780">
    <property type="match status" value="1"/>
</dbReference>
<protein>
    <submittedName>
        <fullName evidence="1">Uncharacterized protein</fullName>
    </submittedName>
</protein>
<evidence type="ECO:0000313" key="1">
    <source>
        <dbReference type="EMBL" id="SVB44616.1"/>
    </source>
</evidence>
<gene>
    <name evidence="1" type="ORF">METZ01_LOCUS197470</name>
</gene>
<accession>A0A382E1I1</accession>
<organism evidence="1">
    <name type="scientific">marine metagenome</name>
    <dbReference type="NCBI Taxonomy" id="408172"/>
    <lineage>
        <taxon>unclassified sequences</taxon>
        <taxon>metagenomes</taxon>
        <taxon>ecological metagenomes</taxon>
    </lineage>
</organism>
<sequence length="223" mass="22922">MVELVSPGVLVKEKDLTLSIRNDATSIGAAGIFASDGPAHQVITVQDENQLASIFGKPNGSNFEYWFTAANFLAYSNTLKVVRFITTGMLNATGAGAGVLIPNTISYQDGDGTYGPYSGGQATGLGEFCARWAGAWGKSMDIAWCSTADGYSQGTAAAGVTTVATSNAIGAATITVASGATLNVGDIIYLQQSDGQHYRVTGISTNAVSIVRYPDAAGTGLSQ</sequence>
<feature type="non-terminal residue" evidence="1">
    <location>
        <position position="223"/>
    </location>
</feature>
<reference evidence="1" key="1">
    <citation type="submission" date="2018-05" db="EMBL/GenBank/DDBJ databases">
        <authorList>
            <person name="Lanie J.A."/>
            <person name="Ng W.-L."/>
            <person name="Kazmierczak K.M."/>
            <person name="Andrzejewski T.M."/>
            <person name="Davidsen T.M."/>
            <person name="Wayne K.J."/>
            <person name="Tettelin H."/>
            <person name="Glass J.I."/>
            <person name="Rusch D."/>
            <person name="Podicherti R."/>
            <person name="Tsui H.-C.T."/>
            <person name="Winkler M.E."/>
        </authorList>
    </citation>
    <scope>NUCLEOTIDE SEQUENCE</scope>
</reference>
<dbReference type="AlphaFoldDB" id="A0A382E1I1"/>
<proteinExistence type="predicted"/>